<dbReference type="Proteomes" id="UP000051682">
    <property type="component" value="Unassembled WGS sequence"/>
</dbReference>
<protein>
    <recommendedName>
        <fullName evidence="3">Peptidase S74 domain-containing protein</fullName>
    </recommendedName>
</protein>
<reference evidence="1 2" key="1">
    <citation type="submission" date="2015-10" db="EMBL/GenBank/DDBJ databases">
        <title>Chryseobacterium aquaticum genome.</title>
        <authorList>
            <person name="Newman J.D."/>
            <person name="Ferguson M.B."/>
            <person name="Miller J.R."/>
        </authorList>
    </citation>
    <scope>NUCLEOTIDE SEQUENCE [LARGE SCALE GENOMIC DNA]</scope>
    <source>
        <strain evidence="1 2">KCTC 12483</strain>
    </source>
</reference>
<comment type="caution">
    <text evidence="1">The sequence shown here is derived from an EMBL/GenBank/DDBJ whole genome shotgun (WGS) entry which is preliminary data.</text>
</comment>
<proteinExistence type="predicted"/>
<dbReference type="RefSeq" id="WP_056015399.1">
    <property type="nucleotide sequence ID" value="NZ_LLYZ01000006.1"/>
</dbReference>
<sequence length="644" mass="71064">MANLETILSWFQTGDNPTEEEFRQTFSSFRHNDTKIPIKDVDGLESSLNNKLNVNDFVKDGKIRADKIEALGLTDLIESNESNISEFITNFYKYEFQQNDFIAVPDEKGNFSLYLFKGGEKNDKNNYLPTGISNVTIGMVKGLQNELDKKIDLPVTDGNFYIKKSSGLTTTEILVDDTLATVVNKNNYSPKGIAFIEETEGSGNPGKNGVLGANKNTYSFFFGNMNPNHTGVYNIAFGYDSLPSVTSGQINTVMGHYAAKSLTTGGANTVMGYESATGLTTGNDNTLIGVSSGYNLKGGTGNSMFGKWTGCFIAGSSNTFLGYRAGQHWGKGGSGLWSSNIVIGANTSGHPNGIWGENNLILGSNIELIGAQNNRFIINNFLGTANRWYATHFIEGNFADRWLRFDTSLQVLRLPAADVSFTKDVVAKPDGTFGLEDKKDYVPLSGTAIGKPFTGNIELEKFIDFYWHDDNGVRRAISTQSDSFSIYSGSEISDYAKEIQINAERGIYASEDLSSWYSENSFIQKRYVDSKVDLVISNDTQSSSSYTLRKNDAQDGDLSYMKIKGTFDIPANNFIFLEFPKNVDIGIQKVTGKYVDEFNAVQYVDFVVETNVDSETRIINNSEIFYKEVIINATLVGVAKNYAK</sequence>
<evidence type="ECO:0008006" key="3">
    <source>
        <dbReference type="Google" id="ProtNLM"/>
    </source>
</evidence>
<gene>
    <name evidence="1" type="ORF">AR438_11935</name>
</gene>
<dbReference type="STRING" id="452084.AR438_11935"/>
<organism evidence="1 2">
    <name type="scientific">Chryseobacterium aquaticum</name>
    <dbReference type="NCBI Taxonomy" id="452084"/>
    <lineage>
        <taxon>Bacteria</taxon>
        <taxon>Pseudomonadati</taxon>
        <taxon>Bacteroidota</taxon>
        <taxon>Flavobacteriia</taxon>
        <taxon>Flavobacteriales</taxon>
        <taxon>Weeksellaceae</taxon>
        <taxon>Chryseobacterium group</taxon>
        <taxon>Chryseobacterium</taxon>
    </lineage>
</organism>
<evidence type="ECO:0000313" key="2">
    <source>
        <dbReference type="Proteomes" id="UP000051682"/>
    </source>
</evidence>
<keyword evidence="2" id="KW-1185">Reference proteome</keyword>
<name>A0A0Q3P678_9FLAO</name>
<evidence type="ECO:0000313" key="1">
    <source>
        <dbReference type="EMBL" id="KQK25230.1"/>
    </source>
</evidence>
<dbReference type="OrthoDB" id="6315383at2"/>
<dbReference type="AlphaFoldDB" id="A0A0Q3P678"/>
<accession>A0A0Q3P678</accession>
<dbReference type="EMBL" id="LLYZ01000006">
    <property type="protein sequence ID" value="KQK25230.1"/>
    <property type="molecule type" value="Genomic_DNA"/>
</dbReference>